<dbReference type="RefSeq" id="WP_234865885.1">
    <property type="nucleotide sequence ID" value="NZ_JAKEVY010000002.1"/>
</dbReference>
<organism evidence="1 2">
    <name type="scientific">Flavihumibacter fluminis</name>
    <dbReference type="NCBI Taxonomy" id="2909236"/>
    <lineage>
        <taxon>Bacteria</taxon>
        <taxon>Pseudomonadati</taxon>
        <taxon>Bacteroidota</taxon>
        <taxon>Chitinophagia</taxon>
        <taxon>Chitinophagales</taxon>
        <taxon>Chitinophagaceae</taxon>
        <taxon>Flavihumibacter</taxon>
    </lineage>
</organism>
<dbReference type="Proteomes" id="UP001200145">
    <property type="component" value="Unassembled WGS sequence"/>
</dbReference>
<dbReference type="Pfam" id="PF14092">
    <property type="entry name" value="DUF4270"/>
    <property type="match status" value="1"/>
</dbReference>
<keyword evidence="2" id="KW-1185">Reference proteome</keyword>
<reference evidence="1 2" key="1">
    <citation type="submission" date="2022-01" db="EMBL/GenBank/DDBJ databases">
        <title>Flavihumibacter sp. nov., isolated from sediment of a river.</title>
        <authorList>
            <person name="Liu H."/>
        </authorList>
    </citation>
    <scope>NUCLEOTIDE SEQUENCE [LARGE SCALE GENOMIC DNA]</scope>
    <source>
        <strain evidence="1 2">RY-1</strain>
    </source>
</reference>
<evidence type="ECO:0000313" key="2">
    <source>
        <dbReference type="Proteomes" id="UP001200145"/>
    </source>
</evidence>
<dbReference type="InterPro" id="IPR025366">
    <property type="entry name" value="DUF4270"/>
</dbReference>
<comment type="caution">
    <text evidence="1">The sequence shown here is derived from an EMBL/GenBank/DDBJ whole genome shotgun (WGS) entry which is preliminary data.</text>
</comment>
<proteinExistence type="predicted"/>
<protein>
    <submittedName>
        <fullName evidence="1">DUF4270 domain-containing protein</fullName>
    </submittedName>
</protein>
<name>A0ABS9BIC5_9BACT</name>
<evidence type="ECO:0000313" key="1">
    <source>
        <dbReference type="EMBL" id="MCF1714934.1"/>
    </source>
</evidence>
<dbReference type="EMBL" id="JAKEVY010000002">
    <property type="protein sequence ID" value="MCF1714934.1"/>
    <property type="molecule type" value="Genomic_DNA"/>
</dbReference>
<accession>A0ABS9BIC5</accession>
<sequence>MKKLLLSLSSVIALVLLIESCTKIRTTELGGGLIPAVDNVTVFDTTLEVISSVFGLPDSTRQTRDADHLFGILEDPFFGTTTGEMYVQLHPNLFGTYPFGSSRDSLIGLDSVVLSLRYKSIYGDTNSVQGFKIYEIDQSAPFRDSSTGYLISHPSFAVSNLIGEKNNVSYLTLNDSLQYIRAKDTVKAVNELRIVLPNEFGMRLMNFDTTIYKTDSAFNANFKGLAILPDAASALKKAIAYFNLADQGGTRLSFHYRTTRNGKPDTTVTDFVLRTNYRATANIVRKDPTGTPFGNQLANGGDNQSEVFIQSTPGSYSLIKIPGLQELNNRLLYKAVLIAEQLEGYEEASFPTPGLLFLDAVDSANSRFITIPNSWVFQQNSSPLFYDPGTFGGFLNNKRFEFDLTSYIQGIVTRKEKSFALRLYAPFTTRPVVTSIGSNQIPITISNRLGSGRTVIGGGSHPTQKMRLYLVYSRL</sequence>
<gene>
    <name evidence="1" type="ORF">L0U88_09880</name>
</gene>